<sequence length="91" mass="10302">MLVNGLIDKLLKARVAEKRDGELTFTNSFGGYLLCSISCSFIKIDTIQGWREILANFESSLANLTTEEIEATVMLLDYYLNHAQRAIVDER</sequence>
<keyword evidence="2" id="KW-1185">Reference proteome</keyword>
<evidence type="ECO:0000313" key="2">
    <source>
        <dbReference type="Proteomes" id="UP000028194"/>
    </source>
</evidence>
<dbReference type="OrthoDB" id="375818at2157"/>
<dbReference type="EMBL" id="CP007174">
    <property type="protein sequence ID" value="AIF84187.1"/>
    <property type="molecule type" value="Genomic_DNA"/>
</dbReference>
<dbReference type="GeneID" id="41597860"/>
<dbReference type="Proteomes" id="UP000028194">
    <property type="component" value="Chromosome"/>
</dbReference>
<organism evidence="1 2">
    <name type="scientific">Candidatus Nitrososphaera evergladensis SR1</name>
    <dbReference type="NCBI Taxonomy" id="1459636"/>
    <lineage>
        <taxon>Archaea</taxon>
        <taxon>Nitrososphaerota</taxon>
        <taxon>Nitrososphaeria</taxon>
        <taxon>Nitrososphaerales</taxon>
        <taxon>Nitrososphaeraceae</taxon>
        <taxon>Nitrososphaera</taxon>
    </lineage>
</organism>
<protein>
    <submittedName>
        <fullName evidence="1">Uncharacterized protein</fullName>
    </submittedName>
</protein>
<reference evidence="1 2" key="1">
    <citation type="journal article" date="2014" name="PLoS ONE">
        <title>Genome Sequence of Candidatus Nitrososphaera evergladensis from Group I.1b Enriched from Everglades Soil Reveals Novel Genomic Features of the Ammonia-Oxidizing Archaea.</title>
        <authorList>
            <person name="Zhalnina K.V."/>
            <person name="Dias R."/>
            <person name="Leonard M.T."/>
            <person name="Dorr de Quadros P."/>
            <person name="Camargo F.A."/>
            <person name="Drew J.C."/>
            <person name="Farmerie W.G."/>
            <person name="Daroub S.H."/>
            <person name="Triplett E.W."/>
        </authorList>
    </citation>
    <scope>NUCLEOTIDE SEQUENCE [LARGE SCALE GENOMIC DNA]</scope>
    <source>
        <strain evidence="1 2">SR1</strain>
    </source>
</reference>
<proteinExistence type="predicted"/>
<dbReference type="AlphaFoldDB" id="A0A075MTU6"/>
<dbReference type="KEGG" id="nev:NTE_02132"/>
<name>A0A075MTU6_9ARCH</name>
<evidence type="ECO:0000313" key="1">
    <source>
        <dbReference type="EMBL" id="AIF84187.1"/>
    </source>
</evidence>
<gene>
    <name evidence="1" type="ORF">NTE_02132</name>
</gene>
<dbReference type="RefSeq" id="WP_148700809.1">
    <property type="nucleotide sequence ID" value="NZ_CP007174.1"/>
</dbReference>
<accession>A0A075MTU6</accession>
<dbReference type="HOGENOM" id="CLU_181205_0_0_2"/>